<dbReference type="GO" id="GO:0008270">
    <property type="term" value="F:zinc ion binding"/>
    <property type="evidence" value="ECO:0007669"/>
    <property type="project" value="InterPro"/>
</dbReference>
<dbReference type="AlphaFoldDB" id="W4QL52"/>
<keyword evidence="3" id="KW-0645">Protease</keyword>
<sequence length="470" mass="52309">MNWQEEVNKRKEQIVETARAFLQIESVLDEATATESSPFGKGIDKALTFLLQRGKEFNLSTKNVDGYAGLIEYGHGEESVGVLCHIDVVPAQSNGWLTHPFAAEVRDQAIIARGAMDNKGPTIASFFALVLLKELGLEVNKRVQLILGTDEESHWRCVEHYFKQEEMPVIGFAPDADFPIIHAEKGIIDVMLSQSRQATNQPNSIIKLVRFTAGERMNMVPDEAVALLEGNLTHLEMIKEKYEHYLQNEGLDGMARLKQSQIELTCFGKAAHGSTPEVGVNAGVELASFLVHQGNLQDAISRFFSFVSTMRHDYTGKSFGIDMKDEVSGMLSVNAGLITYEEDGEAQLGCNIRYPVTKNGDVLINKLATLAQEHRLHCRIIDHMKPSYVEKDDPLIQTLQAVYERHTGEKAELLAIGGGTYARSLKKGVAFGPLFPGREDRAHQKNEEILIEDLLKMTAIYADAMYELAK</sequence>
<keyword evidence="10" id="KW-1185">Reference proteome</keyword>
<evidence type="ECO:0000256" key="1">
    <source>
        <dbReference type="ARBA" id="ARBA00001947"/>
    </source>
</evidence>
<dbReference type="Gene3D" id="3.30.70.360">
    <property type="match status" value="2"/>
</dbReference>
<dbReference type="Proteomes" id="UP000018895">
    <property type="component" value="Unassembled WGS sequence"/>
</dbReference>
<evidence type="ECO:0000256" key="7">
    <source>
        <dbReference type="ARBA" id="ARBA00022997"/>
    </source>
</evidence>
<keyword evidence="7" id="KW-0224">Dipeptidase</keyword>
<dbReference type="InterPro" id="IPR050072">
    <property type="entry name" value="Peptidase_M20A"/>
</dbReference>
<dbReference type="GO" id="GO:0016805">
    <property type="term" value="F:dipeptidase activity"/>
    <property type="evidence" value="ECO:0007669"/>
    <property type="project" value="UniProtKB-KW"/>
</dbReference>
<dbReference type="InterPro" id="IPR010964">
    <property type="entry name" value="M20A_pepV-rel"/>
</dbReference>
<comment type="similarity">
    <text evidence="2">Belongs to the peptidase M20A family.</text>
</comment>
<name>W4QL52_9BACI</name>
<dbReference type="PANTHER" id="PTHR43808">
    <property type="entry name" value="ACETYLORNITHINE DEACETYLASE"/>
    <property type="match status" value="1"/>
</dbReference>
<dbReference type="CDD" id="cd03888">
    <property type="entry name" value="M20_PepV"/>
    <property type="match status" value="1"/>
</dbReference>
<dbReference type="GO" id="GO:0006508">
    <property type="term" value="P:proteolysis"/>
    <property type="evidence" value="ECO:0007669"/>
    <property type="project" value="UniProtKB-KW"/>
</dbReference>
<evidence type="ECO:0000313" key="10">
    <source>
        <dbReference type="Proteomes" id="UP000018895"/>
    </source>
</evidence>
<keyword evidence="4" id="KW-0479">Metal-binding</keyword>
<organism evidence="9 10">
    <name type="scientific">Halalkalibacter hemicellulosilyticusJCM 9152</name>
    <dbReference type="NCBI Taxonomy" id="1236971"/>
    <lineage>
        <taxon>Bacteria</taxon>
        <taxon>Bacillati</taxon>
        <taxon>Bacillota</taxon>
        <taxon>Bacilli</taxon>
        <taxon>Bacillales</taxon>
        <taxon>Bacillaceae</taxon>
        <taxon>Halalkalibacter</taxon>
    </lineage>
</organism>
<reference evidence="9" key="1">
    <citation type="journal article" date="2014" name="Genome Announc.">
        <title>Draft Genome Sequences of Three Alkaliphilic Bacillus Strains, Bacillus wakoensis JCM 9140T, Bacillus akibai JCM 9157T, and Bacillus hemicellulosilyticus JCM 9152T.</title>
        <authorList>
            <person name="Yuki M."/>
            <person name="Oshima K."/>
            <person name="Suda W."/>
            <person name="Oshida Y."/>
            <person name="Kitamura K."/>
            <person name="Iida T."/>
            <person name="Hattori M."/>
            <person name="Ohkuma M."/>
        </authorList>
    </citation>
    <scope>NUCLEOTIDE SEQUENCE [LARGE SCALE GENOMIC DNA]</scope>
    <source>
        <strain evidence="9">JCM 9152</strain>
    </source>
</reference>
<dbReference type="InterPro" id="IPR036264">
    <property type="entry name" value="Bact_exopeptidase_dim_dom"/>
</dbReference>
<keyword evidence="6" id="KW-0862">Zinc</keyword>
<dbReference type="EMBL" id="BAUU01000035">
    <property type="protein sequence ID" value="GAE32368.1"/>
    <property type="molecule type" value="Genomic_DNA"/>
</dbReference>
<dbReference type="PANTHER" id="PTHR43808:SF31">
    <property type="entry name" value="N-ACETYL-L-CITRULLINE DEACETYLASE"/>
    <property type="match status" value="1"/>
</dbReference>
<evidence type="ECO:0000256" key="4">
    <source>
        <dbReference type="ARBA" id="ARBA00022723"/>
    </source>
</evidence>
<accession>W4QL52</accession>
<evidence type="ECO:0000256" key="5">
    <source>
        <dbReference type="ARBA" id="ARBA00022801"/>
    </source>
</evidence>
<dbReference type="GO" id="GO:0006526">
    <property type="term" value="P:L-arginine biosynthetic process"/>
    <property type="evidence" value="ECO:0007669"/>
    <property type="project" value="TreeGrafter"/>
</dbReference>
<evidence type="ECO:0000256" key="8">
    <source>
        <dbReference type="ARBA" id="ARBA00023049"/>
    </source>
</evidence>
<evidence type="ECO:0000313" key="9">
    <source>
        <dbReference type="EMBL" id="GAE32368.1"/>
    </source>
</evidence>
<comment type="caution">
    <text evidence="9">The sequence shown here is derived from an EMBL/GenBank/DDBJ whole genome shotgun (WGS) entry which is preliminary data.</text>
</comment>
<dbReference type="STRING" id="1236971.JCM9152_3902"/>
<dbReference type="Gene3D" id="3.40.630.10">
    <property type="entry name" value="Zn peptidases"/>
    <property type="match status" value="1"/>
</dbReference>
<keyword evidence="8" id="KW-0482">Metalloprotease</keyword>
<dbReference type="GO" id="GO:0008237">
    <property type="term" value="F:metallopeptidase activity"/>
    <property type="evidence" value="ECO:0007669"/>
    <property type="project" value="UniProtKB-KW"/>
</dbReference>
<gene>
    <name evidence="9" type="ORF">JCM9152_3902</name>
</gene>
<evidence type="ECO:0000256" key="6">
    <source>
        <dbReference type="ARBA" id="ARBA00022833"/>
    </source>
</evidence>
<evidence type="ECO:0000256" key="3">
    <source>
        <dbReference type="ARBA" id="ARBA00022670"/>
    </source>
</evidence>
<protein>
    <submittedName>
        <fullName evidence="9">Acetylornithine deacetylase/succinyl-diaminopimelate desuccinylase and related deacylases</fullName>
    </submittedName>
</protein>
<comment type="cofactor">
    <cofactor evidence="1">
        <name>Zn(2+)</name>
        <dbReference type="ChEBI" id="CHEBI:29105"/>
    </cofactor>
</comment>
<dbReference type="GO" id="GO:0008777">
    <property type="term" value="F:acetylornithine deacetylase activity"/>
    <property type="evidence" value="ECO:0007669"/>
    <property type="project" value="TreeGrafter"/>
</dbReference>
<dbReference type="SUPFAM" id="SSF53187">
    <property type="entry name" value="Zn-dependent exopeptidases"/>
    <property type="match status" value="1"/>
</dbReference>
<keyword evidence="5" id="KW-0378">Hydrolase</keyword>
<dbReference type="SUPFAM" id="SSF55031">
    <property type="entry name" value="Bacterial exopeptidase dimerisation domain"/>
    <property type="match status" value="1"/>
</dbReference>
<dbReference type="NCBIfam" id="TIGR01887">
    <property type="entry name" value="dipeptidaselike"/>
    <property type="match status" value="1"/>
</dbReference>
<evidence type="ECO:0000256" key="2">
    <source>
        <dbReference type="ARBA" id="ARBA00006247"/>
    </source>
</evidence>
<proteinExistence type="inferred from homology"/>
<dbReference type="NCBIfam" id="NF005591">
    <property type="entry name" value="PRK07318.1"/>
    <property type="match status" value="1"/>
</dbReference>
<dbReference type="InterPro" id="IPR002933">
    <property type="entry name" value="Peptidase_M20"/>
</dbReference>
<dbReference type="Pfam" id="PF01546">
    <property type="entry name" value="Peptidase_M20"/>
    <property type="match status" value="1"/>
</dbReference>